<dbReference type="EMBL" id="BKCP01010514">
    <property type="protein sequence ID" value="GER52899.1"/>
    <property type="molecule type" value="Genomic_DNA"/>
</dbReference>
<reference evidence="2" key="1">
    <citation type="journal article" date="2019" name="Curr. Biol.">
        <title>Genome Sequence of Striga asiatica Provides Insight into the Evolution of Plant Parasitism.</title>
        <authorList>
            <person name="Yoshida S."/>
            <person name="Kim S."/>
            <person name="Wafula E.K."/>
            <person name="Tanskanen J."/>
            <person name="Kim Y.M."/>
            <person name="Honaas L."/>
            <person name="Yang Z."/>
            <person name="Spallek T."/>
            <person name="Conn C.E."/>
            <person name="Ichihashi Y."/>
            <person name="Cheong K."/>
            <person name="Cui S."/>
            <person name="Der J.P."/>
            <person name="Gundlach H."/>
            <person name="Jiao Y."/>
            <person name="Hori C."/>
            <person name="Ishida J.K."/>
            <person name="Kasahara H."/>
            <person name="Kiba T."/>
            <person name="Kim M.S."/>
            <person name="Koo N."/>
            <person name="Laohavisit A."/>
            <person name="Lee Y.H."/>
            <person name="Lumba S."/>
            <person name="McCourt P."/>
            <person name="Mortimer J.C."/>
            <person name="Mutuku J.M."/>
            <person name="Nomura T."/>
            <person name="Sasaki-Sekimoto Y."/>
            <person name="Seto Y."/>
            <person name="Wang Y."/>
            <person name="Wakatake T."/>
            <person name="Sakakibara H."/>
            <person name="Demura T."/>
            <person name="Yamaguchi S."/>
            <person name="Yoneyama K."/>
            <person name="Manabe R.I."/>
            <person name="Nelson D.C."/>
            <person name="Schulman A.H."/>
            <person name="Timko M.P."/>
            <person name="dePamphilis C.W."/>
            <person name="Choi D."/>
            <person name="Shirasu K."/>
        </authorList>
    </citation>
    <scope>NUCLEOTIDE SEQUENCE [LARGE SCALE GENOMIC DNA]</scope>
    <source>
        <strain evidence="2">cv. UVA1</strain>
    </source>
</reference>
<protein>
    <submittedName>
        <fullName evidence="1">Cytochrome P450</fullName>
    </submittedName>
</protein>
<keyword evidence="2" id="KW-1185">Reference proteome</keyword>
<dbReference type="Proteomes" id="UP000325081">
    <property type="component" value="Unassembled WGS sequence"/>
</dbReference>
<accession>A0A5A7R5Y2</accession>
<gene>
    <name evidence="1" type="ORF">STAS_30383</name>
</gene>
<comment type="caution">
    <text evidence="1">The sequence shown here is derived from an EMBL/GenBank/DDBJ whole genome shotgun (WGS) entry which is preliminary data.</text>
</comment>
<organism evidence="1 2">
    <name type="scientific">Striga asiatica</name>
    <name type="common">Asiatic witchweed</name>
    <name type="synonym">Buchnera asiatica</name>
    <dbReference type="NCBI Taxonomy" id="4170"/>
    <lineage>
        <taxon>Eukaryota</taxon>
        <taxon>Viridiplantae</taxon>
        <taxon>Streptophyta</taxon>
        <taxon>Embryophyta</taxon>
        <taxon>Tracheophyta</taxon>
        <taxon>Spermatophyta</taxon>
        <taxon>Magnoliopsida</taxon>
        <taxon>eudicotyledons</taxon>
        <taxon>Gunneridae</taxon>
        <taxon>Pentapetalae</taxon>
        <taxon>asterids</taxon>
        <taxon>lamiids</taxon>
        <taxon>Lamiales</taxon>
        <taxon>Orobanchaceae</taxon>
        <taxon>Buchnereae</taxon>
        <taxon>Striga</taxon>
    </lineage>
</organism>
<dbReference type="OrthoDB" id="1667110at2759"/>
<dbReference type="AlphaFoldDB" id="A0A5A7R5Y2"/>
<proteinExistence type="predicted"/>
<feature type="non-terminal residue" evidence="1">
    <location>
        <position position="1"/>
    </location>
</feature>
<evidence type="ECO:0000313" key="1">
    <source>
        <dbReference type="EMBL" id="GER52899.1"/>
    </source>
</evidence>
<evidence type="ECO:0000313" key="2">
    <source>
        <dbReference type="Proteomes" id="UP000325081"/>
    </source>
</evidence>
<sequence>EFHSTTFLPASSIRYGECNVIGRHQAAATNKNRPATSFSRSSRYGKATSNLSSLALWSLGSFLNSSVSLRHSSKFSGETKSEATLISHLVWAASRYENCLSKLLLKCPWFYAWNHKTVEGLVMDWVNDLNIRPSANANRQKYLVHGYMSIQNKELTIVPKLPVQLDSNKCA</sequence>
<name>A0A5A7R5Y2_STRAF</name>